<organism evidence="2 3">
    <name type="scientific">Sordaria macrospora</name>
    <dbReference type="NCBI Taxonomy" id="5147"/>
    <lineage>
        <taxon>Eukaryota</taxon>
        <taxon>Fungi</taxon>
        <taxon>Dikarya</taxon>
        <taxon>Ascomycota</taxon>
        <taxon>Pezizomycotina</taxon>
        <taxon>Sordariomycetes</taxon>
        <taxon>Sordariomycetidae</taxon>
        <taxon>Sordariales</taxon>
        <taxon>Sordariaceae</taxon>
        <taxon>Sordaria</taxon>
    </lineage>
</organism>
<feature type="compositionally biased region" description="Polar residues" evidence="1">
    <location>
        <begin position="1"/>
        <end position="15"/>
    </location>
</feature>
<dbReference type="AlphaFoldDB" id="A0A8S8ZLM5"/>
<feature type="region of interest" description="Disordered" evidence="1">
    <location>
        <begin position="1"/>
        <end position="21"/>
    </location>
</feature>
<evidence type="ECO:0000256" key="1">
    <source>
        <dbReference type="SAM" id="MobiDB-lite"/>
    </source>
</evidence>
<accession>A0A8S8ZLM5</accession>
<evidence type="ECO:0000313" key="2">
    <source>
        <dbReference type="EMBL" id="KAA8630399.1"/>
    </source>
</evidence>
<name>A0A8S8ZLM5_SORMA</name>
<gene>
    <name evidence="2" type="ORF">SMACR_01226</name>
</gene>
<sequence length="65" mass="6720">MASGCSGQTPGQQPSGARCRHQRAALRAALVTGRPARAQHPLDVLQRLLPGAGGPVLGGLRVLVW</sequence>
<comment type="caution">
    <text evidence="2">The sequence shown here is derived from an EMBL/GenBank/DDBJ whole genome shotgun (WGS) entry which is preliminary data.</text>
</comment>
<reference evidence="2 3" key="1">
    <citation type="submission" date="2017-07" db="EMBL/GenBank/DDBJ databases">
        <title>Genome sequence of the Sordaria macrospora wild type strain R19027.</title>
        <authorList>
            <person name="Nowrousian M."/>
            <person name="Teichert I."/>
            <person name="Kueck U."/>
        </authorList>
    </citation>
    <scope>NUCLEOTIDE SEQUENCE [LARGE SCALE GENOMIC DNA]</scope>
    <source>
        <strain evidence="2 3">R19027</strain>
        <tissue evidence="2">Mycelium</tissue>
    </source>
</reference>
<protein>
    <submittedName>
        <fullName evidence="2">Uncharacterized protein</fullName>
    </submittedName>
</protein>
<proteinExistence type="predicted"/>
<dbReference type="EMBL" id="NMPR01000105">
    <property type="protein sequence ID" value="KAA8630399.1"/>
    <property type="molecule type" value="Genomic_DNA"/>
</dbReference>
<dbReference type="Proteomes" id="UP000433876">
    <property type="component" value="Unassembled WGS sequence"/>
</dbReference>
<evidence type="ECO:0000313" key="3">
    <source>
        <dbReference type="Proteomes" id="UP000433876"/>
    </source>
</evidence>